<dbReference type="GO" id="GO:0043571">
    <property type="term" value="P:maintenance of CRISPR repeat elements"/>
    <property type="evidence" value="ECO:0007669"/>
    <property type="project" value="InterPro"/>
</dbReference>
<evidence type="ECO:0000313" key="9">
    <source>
        <dbReference type="Proteomes" id="UP000177746"/>
    </source>
</evidence>
<dbReference type="EMBL" id="MHVI01000019">
    <property type="protein sequence ID" value="OHA91102.1"/>
    <property type="molecule type" value="Genomic_DNA"/>
</dbReference>
<dbReference type="Proteomes" id="UP000177746">
    <property type="component" value="Unassembled WGS sequence"/>
</dbReference>
<evidence type="ECO:0000256" key="5">
    <source>
        <dbReference type="ARBA" id="ARBA00022842"/>
    </source>
</evidence>
<evidence type="ECO:0000256" key="6">
    <source>
        <dbReference type="ARBA" id="ARBA00023118"/>
    </source>
</evidence>
<keyword evidence="5" id="KW-0460">Magnesium</keyword>
<dbReference type="GO" id="GO:0004521">
    <property type="term" value="F:RNA endonuclease activity"/>
    <property type="evidence" value="ECO:0007669"/>
    <property type="project" value="InterPro"/>
</dbReference>
<dbReference type="SUPFAM" id="SSF143430">
    <property type="entry name" value="TTP0101/SSO1404-like"/>
    <property type="match status" value="1"/>
</dbReference>
<organism evidence="8 9">
    <name type="scientific">Candidatus Zambryskibacteria bacterium RIFCSPHIGHO2_01_FULL_46_30</name>
    <dbReference type="NCBI Taxonomy" id="1802739"/>
    <lineage>
        <taxon>Bacteria</taxon>
        <taxon>Candidatus Zambryskiibacteriota</taxon>
    </lineage>
</organism>
<keyword evidence="3 8" id="KW-0255">Endonuclease</keyword>
<dbReference type="Gene3D" id="3.30.70.2650">
    <property type="match status" value="1"/>
</dbReference>
<keyword evidence="6" id="KW-0051">Antiviral defense</keyword>
<feature type="domain" description="Transcriptional repressor PaaX-like central Cas2-like" evidence="7">
    <location>
        <begin position="97"/>
        <end position="171"/>
    </location>
</feature>
<dbReference type="AlphaFoldDB" id="A0A1G2T1V1"/>
<evidence type="ECO:0000259" key="7">
    <source>
        <dbReference type="Pfam" id="PF20803"/>
    </source>
</evidence>
<gene>
    <name evidence="8" type="ORF">A2665_02825</name>
</gene>
<keyword evidence="4" id="KW-0378">Hydrolase</keyword>
<keyword evidence="1" id="KW-0540">Nuclease</keyword>
<comment type="caution">
    <text evidence="8">The sequence shown here is derived from an EMBL/GenBank/DDBJ whole genome shotgun (WGS) entry which is preliminary data.</text>
</comment>
<evidence type="ECO:0000256" key="2">
    <source>
        <dbReference type="ARBA" id="ARBA00022723"/>
    </source>
</evidence>
<dbReference type="InterPro" id="IPR048846">
    <property type="entry name" value="PaaX-like_central"/>
</dbReference>
<keyword evidence="2" id="KW-0479">Metal-binding</keyword>
<evidence type="ECO:0000313" key="8">
    <source>
        <dbReference type="EMBL" id="OHA91102.1"/>
    </source>
</evidence>
<dbReference type="PANTHER" id="PTHR30319">
    <property type="entry name" value="PHENYLACETIC ACID REGULATOR-RELATED TRANSCRIPTIONAL REPRESSOR"/>
    <property type="match status" value="1"/>
</dbReference>
<dbReference type="GO" id="GO:0006351">
    <property type="term" value="P:DNA-templated transcription"/>
    <property type="evidence" value="ECO:0007669"/>
    <property type="project" value="TreeGrafter"/>
</dbReference>
<evidence type="ECO:0000256" key="4">
    <source>
        <dbReference type="ARBA" id="ARBA00022801"/>
    </source>
</evidence>
<proteinExistence type="predicted"/>
<accession>A0A1G2T1V1</accession>
<evidence type="ECO:0000256" key="3">
    <source>
        <dbReference type="ARBA" id="ARBA00022759"/>
    </source>
</evidence>
<name>A0A1G2T1V1_9BACT</name>
<sequence length="182" mass="21505">MTRKGAVQKKVASLLLAGVALSLTRSGKKQLRIIKDVRNEWREIDSRALKAAIKSLYSSKLISQKNNKDGTTTFELSKEGKRVALTYDIDNMKILKQLWDKKWRIVIFDIPEKLKKIREALRHHLKQLGFIELQHSVFVLPFECQNEIEYITEFYNIRRFVRYIEAHHIDNELDLKHKFNLL</sequence>
<dbReference type="Pfam" id="PF20803">
    <property type="entry name" value="PaaX_M"/>
    <property type="match status" value="1"/>
</dbReference>
<dbReference type="NCBIfam" id="TIGR01573">
    <property type="entry name" value="cas2"/>
    <property type="match status" value="1"/>
</dbReference>
<reference evidence="8 9" key="1">
    <citation type="journal article" date="2016" name="Nat. Commun.">
        <title>Thousands of microbial genomes shed light on interconnected biogeochemical processes in an aquifer system.</title>
        <authorList>
            <person name="Anantharaman K."/>
            <person name="Brown C.T."/>
            <person name="Hug L.A."/>
            <person name="Sharon I."/>
            <person name="Castelle C.J."/>
            <person name="Probst A.J."/>
            <person name="Thomas B.C."/>
            <person name="Singh A."/>
            <person name="Wilkins M.J."/>
            <person name="Karaoz U."/>
            <person name="Brodie E.L."/>
            <person name="Williams K.H."/>
            <person name="Hubbard S.S."/>
            <person name="Banfield J.F."/>
        </authorList>
    </citation>
    <scope>NUCLEOTIDE SEQUENCE [LARGE SCALE GENOMIC DNA]</scope>
</reference>
<protein>
    <submittedName>
        <fullName evidence="8">CRISPR-associated endonuclease Cas2</fullName>
    </submittedName>
</protein>
<dbReference type="InterPro" id="IPR021127">
    <property type="entry name" value="CRISPR_associated_Cas2"/>
</dbReference>
<evidence type="ECO:0000256" key="1">
    <source>
        <dbReference type="ARBA" id="ARBA00022722"/>
    </source>
</evidence>
<dbReference type="PANTHER" id="PTHR30319:SF1">
    <property type="entry name" value="TRANSCRIPTIONAL REPRESSOR PAAX"/>
    <property type="match status" value="1"/>
</dbReference>